<reference evidence="5 6" key="2">
    <citation type="journal article" date="2009" name="Infect. Immun.">
        <title>Comparative genomics reveal extensive transposon-mediated genomic plasticity and diversity among potential effector proteins within the genus Coxiella.</title>
        <authorList>
            <person name="Beare P.A."/>
            <person name="Unsworth N."/>
            <person name="Andoh M."/>
            <person name="Voth D.E."/>
            <person name="Omsland A."/>
            <person name="Gilk S.D."/>
            <person name="Williams K.P."/>
            <person name="Sobral B.W."/>
            <person name="Kupko J.J.III."/>
            <person name="Porcella S.F."/>
            <person name="Samuel J.E."/>
            <person name="Heinzen R.A."/>
        </authorList>
    </citation>
    <scope>NUCLEOTIDE SEQUENCE [LARGE SCALE GENOMIC DNA]</scope>
    <source>
        <strain evidence="6">RSA 493 / Nine Mile phase I</strain>
    </source>
</reference>
<keyword evidence="2" id="KW-0479">Metal-binding</keyword>
<dbReference type="Pfam" id="PF07687">
    <property type="entry name" value="M20_dimer"/>
    <property type="match status" value="1"/>
</dbReference>
<dbReference type="SUPFAM" id="SSF53187">
    <property type="entry name" value="Zn-dependent exopeptidases"/>
    <property type="match status" value="1"/>
</dbReference>
<protein>
    <submittedName>
        <fullName evidence="5">Peptidase, M20A family</fullName>
    </submittedName>
</protein>
<evidence type="ECO:0000259" key="4">
    <source>
        <dbReference type="Pfam" id="PF07687"/>
    </source>
</evidence>
<keyword evidence="6" id="KW-1185">Reference proteome</keyword>
<dbReference type="AlphaFoldDB" id="Q83F46"/>
<dbReference type="InterPro" id="IPR002933">
    <property type="entry name" value="Peptidase_M20"/>
</dbReference>
<dbReference type="RefSeq" id="NP_819155.1">
    <property type="nucleotide sequence ID" value="NC_002971.4"/>
</dbReference>
<dbReference type="InterPro" id="IPR011650">
    <property type="entry name" value="Peptidase_M20_dimer"/>
</dbReference>
<sequence>MTTSPFEKNAHEIYQTISTLWDDSIIPELANYIKIPNKSVLFDADWKAHGYMDEAMTLIVEWCEKQPIKDMKLEVVELPGRTPLLFIEIPGQTDETVLLYGHMDKQPEMKGWDADLGPWKPVIKEDKLYGRGGADDGYAAFASLTAIAMLQRFQIPHARCIVLIEACEESGSADLPFYLHQLKNRIGNPNFVICLDSGCGNYEQLWCTTSLRGVIGSELKIEVLKTGLHSGTGSGIIPSPFLILRQLLNRIEDSQTGTIIVDELKVDIPPQYIDQAKKTADALGSVFFEMYPFLSKVEAVSSNLPELLLNRTWRPQLSVTGIDGLPSVENAGNVSIPELTVMLSMRLPPTVDGEKASTALKAILEKDPPYNAKISFQSDAKASGWMTPPLSEWLAKANETASQQFFRKPAAYIGEGGTIPFMGMLGKMFPKAQFMITGLLGPKSNAHGPNEFLHIPTGKKLTACVASVLASHYENCSVKS</sequence>
<dbReference type="GO" id="GO:0046872">
    <property type="term" value="F:metal ion binding"/>
    <property type="evidence" value="ECO:0007669"/>
    <property type="project" value="UniProtKB-KW"/>
</dbReference>
<dbReference type="Proteomes" id="UP000002671">
    <property type="component" value="Chromosome"/>
</dbReference>
<dbReference type="GO" id="GO:0008233">
    <property type="term" value="F:peptidase activity"/>
    <property type="evidence" value="ECO:0000318"/>
    <property type="project" value="GO_Central"/>
</dbReference>
<reference evidence="5 6" key="1">
    <citation type="journal article" date="2003" name="Proc. Natl. Acad. Sci. U.S.A.">
        <title>Complete genome sequence of the Q-fever pathogen, Coxiella burnetii.</title>
        <authorList>
            <person name="Seshadri R."/>
            <person name="Paulsen I.T."/>
            <person name="Eisen J.A."/>
            <person name="Read T.D."/>
            <person name="Nelson K.E."/>
            <person name="Nelson W.C."/>
            <person name="Ward N.L."/>
            <person name="Tettelin H."/>
            <person name="Davidsen T.M."/>
            <person name="Beanan M.J."/>
            <person name="Deboy R.T."/>
            <person name="Daugherty S.C."/>
            <person name="Brinkac L.M."/>
            <person name="Madupu R."/>
            <person name="Dodson R.J."/>
            <person name="Khouri H.M."/>
            <person name="Lee K.H."/>
            <person name="Carty H.A."/>
            <person name="Scanlan D."/>
            <person name="Heinzen R.A."/>
            <person name="Thompson H.A."/>
            <person name="Samuel J.E."/>
            <person name="Fraser C.M."/>
            <person name="Heidelberg J.F."/>
        </authorList>
    </citation>
    <scope>NUCLEOTIDE SEQUENCE [LARGE SCALE GENOMIC DNA]</scope>
    <source>
        <strain evidence="6">RSA 493 / Nine Mile phase I</strain>
    </source>
</reference>
<evidence type="ECO:0000313" key="6">
    <source>
        <dbReference type="Proteomes" id="UP000002671"/>
    </source>
</evidence>
<proteinExistence type="predicted"/>
<evidence type="ECO:0000313" key="5">
    <source>
        <dbReference type="EMBL" id="AAO89669.1"/>
    </source>
</evidence>
<gene>
    <name evidence="5" type="ordered locus">CBU_0103</name>
</gene>
<dbReference type="Gene3D" id="3.40.630.10">
    <property type="entry name" value="Zn peptidases"/>
    <property type="match status" value="1"/>
</dbReference>
<evidence type="ECO:0000256" key="1">
    <source>
        <dbReference type="ARBA" id="ARBA00022670"/>
    </source>
</evidence>
<dbReference type="OrthoDB" id="9761532at2"/>
<evidence type="ECO:0000256" key="3">
    <source>
        <dbReference type="ARBA" id="ARBA00022801"/>
    </source>
</evidence>
<dbReference type="GO" id="GO:0006508">
    <property type="term" value="P:proteolysis"/>
    <property type="evidence" value="ECO:0000318"/>
    <property type="project" value="GO_Central"/>
</dbReference>
<keyword evidence="3" id="KW-0378">Hydrolase</keyword>
<dbReference type="Pfam" id="PF01546">
    <property type="entry name" value="Peptidase_M20"/>
    <property type="match status" value="1"/>
</dbReference>
<dbReference type="PANTHER" id="PTHR43270">
    <property type="entry name" value="BETA-ALA-HIS DIPEPTIDASE"/>
    <property type="match status" value="1"/>
</dbReference>
<dbReference type="CDD" id="cd05682">
    <property type="entry name" value="M20_dipept_dapE"/>
    <property type="match status" value="1"/>
</dbReference>
<dbReference type="GeneID" id="1207975"/>
<dbReference type="EMBL" id="AE016828">
    <property type="protein sequence ID" value="AAO89669.1"/>
    <property type="molecule type" value="Genomic_DNA"/>
</dbReference>
<evidence type="ECO:0000256" key="2">
    <source>
        <dbReference type="ARBA" id="ARBA00022723"/>
    </source>
</evidence>
<dbReference type="RefSeq" id="WP_010957383.1">
    <property type="nucleotide sequence ID" value="NC_002971.4"/>
</dbReference>
<dbReference type="EnsemblBacteria" id="AAO89669">
    <property type="protein sequence ID" value="AAO89669"/>
    <property type="gene ID" value="CBU_0103"/>
</dbReference>
<dbReference type="Gene3D" id="3.30.70.360">
    <property type="match status" value="1"/>
</dbReference>
<name>Q83F46_COXBU</name>
<feature type="domain" description="Peptidase M20 dimerisation" evidence="4">
    <location>
        <begin position="211"/>
        <end position="368"/>
    </location>
</feature>
<dbReference type="KEGG" id="cbu:CBU_0103"/>
<dbReference type="eggNOG" id="COG0624">
    <property type="taxonomic scope" value="Bacteria"/>
</dbReference>
<keyword evidence="1" id="KW-0645">Protease</keyword>
<dbReference type="InterPro" id="IPR051458">
    <property type="entry name" value="Cyt/Met_Dipeptidase"/>
</dbReference>
<accession>Q83F46</accession>
<dbReference type="PATRIC" id="fig|227377.7.peg.105"/>
<dbReference type="PANTHER" id="PTHR43270:SF4">
    <property type="entry name" value="CARNOSINE DIPEPTIDASE 2, ISOFORM A"/>
    <property type="match status" value="1"/>
</dbReference>
<dbReference type="HOGENOM" id="CLU_029469_0_0_6"/>
<organism evidence="5 6">
    <name type="scientific">Coxiella burnetii (strain RSA 493 / Nine Mile phase I)</name>
    <dbReference type="NCBI Taxonomy" id="227377"/>
    <lineage>
        <taxon>Bacteria</taxon>
        <taxon>Pseudomonadati</taxon>
        <taxon>Pseudomonadota</taxon>
        <taxon>Gammaproteobacteria</taxon>
        <taxon>Legionellales</taxon>
        <taxon>Coxiellaceae</taxon>
        <taxon>Coxiella</taxon>
    </lineage>
</organism>
<dbReference type="STRING" id="227377.CBU_0103"/>